<comment type="caution">
    <text evidence="2">The sequence shown here is derived from an EMBL/GenBank/DDBJ whole genome shotgun (WGS) entry which is preliminary data.</text>
</comment>
<protein>
    <submittedName>
        <fullName evidence="2">Uncharacterized protein</fullName>
    </submittedName>
</protein>
<feature type="region of interest" description="Disordered" evidence="1">
    <location>
        <begin position="71"/>
        <end position="105"/>
    </location>
</feature>
<evidence type="ECO:0000313" key="2">
    <source>
        <dbReference type="EMBL" id="KAA1116540.1"/>
    </source>
</evidence>
<keyword evidence="3" id="KW-1185">Reference proteome</keyword>
<sequence length="105" mass="12403">MRYRYMAIYRIASHRFTVALHTPSEQIFLAFPKAAYEPLDQPSSFHRTQRLPYRNLNTYLSAHILARLNLSLSPPPHQKPQQNTRTKKTHRKRKIAHIEPTLTAR</sequence>
<proteinExistence type="predicted"/>
<feature type="compositionally biased region" description="Basic residues" evidence="1">
    <location>
        <begin position="85"/>
        <end position="95"/>
    </location>
</feature>
<evidence type="ECO:0000256" key="1">
    <source>
        <dbReference type="SAM" id="MobiDB-lite"/>
    </source>
</evidence>
<name>A0A5B0QTN3_PUCGR</name>
<organism evidence="2 3">
    <name type="scientific">Puccinia graminis f. sp. tritici</name>
    <dbReference type="NCBI Taxonomy" id="56615"/>
    <lineage>
        <taxon>Eukaryota</taxon>
        <taxon>Fungi</taxon>
        <taxon>Dikarya</taxon>
        <taxon>Basidiomycota</taxon>
        <taxon>Pucciniomycotina</taxon>
        <taxon>Pucciniomycetes</taxon>
        <taxon>Pucciniales</taxon>
        <taxon>Pucciniaceae</taxon>
        <taxon>Puccinia</taxon>
    </lineage>
</organism>
<dbReference type="Proteomes" id="UP000324748">
    <property type="component" value="Unassembled WGS sequence"/>
</dbReference>
<evidence type="ECO:0000313" key="3">
    <source>
        <dbReference type="Proteomes" id="UP000324748"/>
    </source>
</evidence>
<reference evidence="2 3" key="1">
    <citation type="submission" date="2019-05" db="EMBL/GenBank/DDBJ databases">
        <title>Emergence of the Ug99 lineage of the wheat stem rust pathogen through somatic hybridization.</title>
        <authorList>
            <person name="Li F."/>
            <person name="Upadhyaya N.M."/>
            <person name="Sperschneider J."/>
            <person name="Matny O."/>
            <person name="Nguyen-Phuc H."/>
            <person name="Mago R."/>
            <person name="Raley C."/>
            <person name="Miller M.E."/>
            <person name="Silverstein K.A.T."/>
            <person name="Henningsen E."/>
            <person name="Hirsch C.D."/>
            <person name="Visser B."/>
            <person name="Pretorius Z.A."/>
            <person name="Steffenson B.J."/>
            <person name="Schwessinger B."/>
            <person name="Dodds P.N."/>
            <person name="Figueroa M."/>
        </authorList>
    </citation>
    <scope>NUCLEOTIDE SEQUENCE [LARGE SCALE GENOMIC DNA]</scope>
    <source>
        <strain evidence="2">21-0</strain>
    </source>
</reference>
<dbReference type="EMBL" id="VSWC01000003">
    <property type="protein sequence ID" value="KAA1116540.1"/>
    <property type="molecule type" value="Genomic_DNA"/>
</dbReference>
<accession>A0A5B0QTN3</accession>
<gene>
    <name evidence="2" type="ORF">PGT21_018155</name>
</gene>
<dbReference type="AlphaFoldDB" id="A0A5B0QTN3"/>